<evidence type="ECO:0000256" key="1">
    <source>
        <dbReference type="RuleBase" id="RU000363"/>
    </source>
</evidence>
<proteinExistence type="inferred from homology"/>
<evidence type="ECO:0000313" key="3">
    <source>
        <dbReference type="Proteomes" id="UP000076078"/>
    </source>
</evidence>
<reference evidence="2 3" key="1">
    <citation type="submission" date="2015-12" db="EMBL/GenBank/DDBJ databases">
        <title>Dictyostelia acquired genes for synthesis and detection of signals that induce cell-type specialization by lateral gene transfer from prokaryotes.</title>
        <authorList>
            <person name="Gloeckner G."/>
            <person name="Schaap P."/>
        </authorList>
    </citation>
    <scope>NUCLEOTIDE SEQUENCE [LARGE SCALE GENOMIC DNA]</scope>
    <source>
        <strain evidence="2 3">TK</strain>
    </source>
</reference>
<gene>
    <name evidence="2" type="ORF">DLAC_05283</name>
</gene>
<dbReference type="InParanoid" id="A0A151ZIR4"/>
<dbReference type="SUPFAM" id="SSF51735">
    <property type="entry name" value="NAD(P)-binding Rossmann-fold domains"/>
    <property type="match status" value="1"/>
</dbReference>
<dbReference type="InterPro" id="IPR002347">
    <property type="entry name" value="SDR_fam"/>
</dbReference>
<dbReference type="OrthoDB" id="13950at2759"/>
<protein>
    <submittedName>
        <fullName evidence="2">Short-chain dehydrogenase/reductase (SDR) family protein</fullName>
    </submittedName>
</protein>
<dbReference type="OMA" id="VHSGWIL"/>
<dbReference type="Proteomes" id="UP000076078">
    <property type="component" value="Unassembled WGS sequence"/>
</dbReference>
<keyword evidence="3" id="KW-1185">Reference proteome</keyword>
<organism evidence="2 3">
    <name type="scientific">Tieghemostelium lacteum</name>
    <name type="common">Slime mold</name>
    <name type="synonym">Dictyostelium lacteum</name>
    <dbReference type="NCBI Taxonomy" id="361077"/>
    <lineage>
        <taxon>Eukaryota</taxon>
        <taxon>Amoebozoa</taxon>
        <taxon>Evosea</taxon>
        <taxon>Eumycetozoa</taxon>
        <taxon>Dictyostelia</taxon>
        <taxon>Dictyosteliales</taxon>
        <taxon>Raperosteliaceae</taxon>
        <taxon>Tieghemostelium</taxon>
    </lineage>
</organism>
<name>A0A151ZIR4_TIELA</name>
<dbReference type="PRINTS" id="PR00081">
    <property type="entry name" value="GDHRDH"/>
</dbReference>
<dbReference type="InterPro" id="IPR036291">
    <property type="entry name" value="NAD(P)-bd_dom_sf"/>
</dbReference>
<dbReference type="InterPro" id="IPR051911">
    <property type="entry name" value="SDR_oxidoreductase"/>
</dbReference>
<evidence type="ECO:0000313" key="2">
    <source>
        <dbReference type="EMBL" id="KYQ93882.1"/>
    </source>
</evidence>
<dbReference type="PANTHER" id="PTHR43976:SF3">
    <property type="entry name" value="SHORT-CHAIN DEHYDROGENASE_REDUCTASE FAMILY PROTEIN"/>
    <property type="match status" value="1"/>
</dbReference>
<dbReference type="STRING" id="361077.A0A151ZIR4"/>
<dbReference type="PANTHER" id="PTHR43976">
    <property type="entry name" value="SHORT CHAIN DEHYDROGENASE"/>
    <property type="match status" value="1"/>
</dbReference>
<dbReference type="Pfam" id="PF00106">
    <property type="entry name" value="adh_short"/>
    <property type="match status" value="1"/>
</dbReference>
<comment type="similarity">
    <text evidence="1">Belongs to the short-chain dehydrogenases/reductases (SDR) family.</text>
</comment>
<sequence length="292" mass="32434">MINNNNNSKVWIITGCTSGTGLALAEKLIEIGHRVVGTSRDISKFKELAISKNDNFFGIQLDITSEKAVQEAISEILNKFGRIDVLVNNAGMGFLGSVEEVTDREHRDLFDVLYFGPLNLIRNILPLFRTQKSGHIFNISSTAGIRSFVRSGAYSGAKFALLGMSDSLHDDVKEFGVNVTCIVLGYFHTGFTSNYGGANDMIPEYDTAKFWKNLMDSIKPLLVPGDVKRFAEIVIETEKSENPPKELYIGPDSFSAAEGRIQVMQQHVDQQKVKNSDVSIKDWDTETQTLNN</sequence>
<dbReference type="AlphaFoldDB" id="A0A151ZIR4"/>
<comment type="caution">
    <text evidence="2">The sequence shown here is derived from an EMBL/GenBank/DDBJ whole genome shotgun (WGS) entry which is preliminary data.</text>
</comment>
<dbReference type="InterPro" id="IPR020904">
    <property type="entry name" value="Sc_DH/Rdtase_CS"/>
</dbReference>
<accession>A0A151ZIR4</accession>
<dbReference type="EMBL" id="LODT01000025">
    <property type="protein sequence ID" value="KYQ93882.1"/>
    <property type="molecule type" value="Genomic_DNA"/>
</dbReference>
<dbReference type="PROSITE" id="PS00061">
    <property type="entry name" value="ADH_SHORT"/>
    <property type="match status" value="1"/>
</dbReference>
<dbReference type="PRINTS" id="PR00080">
    <property type="entry name" value="SDRFAMILY"/>
</dbReference>
<dbReference type="CDD" id="cd05374">
    <property type="entry name" value="17beta-HSD-like_SDR_c"/>
    <property type="match status" value="1"/>
</dbReference>
<dbReference type="Gene3D" id="3.40.50.720">
    <property type="entry name" value="NAD(P)-binding Rossmann-like Domain"/>
    <property type="match status" value="1"/>
</dbReference>